<organism evidence="1 2">
    <name type="scientific">Holotrichia oblita</name>
    <name type="common">Chafer beetle</name>
    <dbReference type="NCBI Taxonomy" id="644536"/>
    <lineage>
        <taxon>Eukaryota</taxon>
        <taxon>Metazoa</taxon>
        <taxon>Ecdysozoa</taxon>
        <taxon>Arthropoda</taxon>
        <taxon>Hexapoda</taxon>
        <taxon>Insecta</taxon>
        <taxon>Pterygota</taxon>
        <taxon>Neoptera</taxon>
        <taxon>Endopterygota</taxon>
        <taxon>Coleoptera</taxon>
        <taxon>Polyphaga</taxon>
        <taxon>Scarabaeiformia</taxon>
        <taxon>Scarabaeidae</taxon>
        <taxon>Melolonthinae</taxon>
        <taxon>Holotrichia</taxon>
    </lineage>
</organism>
<evidence type="ECO:0000313" key="1">
    <source>
        <dbReference type="EMBL" id="KAI4454131.1"/>
    </source>
</evidence>
<dbReference type="Proteomes" id="UP001056778">
    <property type="component" value="Chromosome 10"/>
</dbReference>
<name>A0ACB9SHQ7_HOLOL</name>
<dbReference type="EMBL" id="CM043024">
    <property type="protein sequence ID" value="KAI4454131.1"/>
    <property type="molecule type" value="Genomic_DNA"/>
</dbReference>
<evidence type="ECO:0000313" key="2">
    <source>
        <dbReference type="Proteomes" id="UP001056778"/>
    </source>
</evidence>
<protein>
    <submittedName>
        <fullName evidence="1">Thap domain-containing protein 9</fullName>
    </submittedName>
</protein>
<proteinExistence type="predicted"/>
<accession>A0ACB9SHQ7</accession>
<comment type="caution">
    <text evidence="1">The sequence shown here is derived from an EMBL/GenBank/DDBJ whole genome shotgun (WGS) entry which is preliminary data.</text>
</comment>
<gene>
    <name evidence="1" type="ORF">MML48_10g00014656</name>
</gene>
<keyword evidence="2" id="KW-1185">Reference proteome</keyword>
<reference evidence="1" key="1">
    <citation type="submission" date="2022-04" db="EMBL/GenBank/DDBJ databases">
        <title>Chromosome-scale genome assembly of Holotrichia oblita Faldermann.</title>
        <authorList>
            <person name="Rongchong L."/>
        </authorList>
    </citation>
    <scope>NUCLEOTIDE SEQUENCE</scope>
    <source>
        <strain evidence="1">81SQS9</strain>
    </source>
</reference>
<sequence>MLIHLGTVSEKLKATDRYCVRTNGLEDVGKGLTKYIADHAIVFMLRGINQKWKQPICFYFVKSPIKTPDLKRIIKNTIRTVHNKTKLKILATVSEQGSSNQSVVHQLSNESGYRREDVMFEIDGETIVHIFDVPHLFKCLRNHFMSKDIYFGNKIAKWNDLQTVYHIDGENPVSKVCPKLTERHLNPIGKHKMKVKYATQILVDPFMQHYVLPANAKLYIYIYMDTADFILFMNNLFDSLNGVRTSTPLKRPLSDRSSHFQIWDEAQTLLKSLKFKKVSDENTDANAIALESSTRDESQVEEICTESRTPTPDSHRSDDAPEPQLKRKGITIKNSALRLLQEKQNNEMKIRERELCLEEKKLKLEEQKLHLEEQRFNLDKQEREHHMEIAKQQQGLLSFFIKKM</sequence>